<dbReference type="GO" id="GO:0016791">
    <property type="term" value="F:phosphatase activity"/>
    <property type="evidence" value="ECO:0007669"/>
    <property type="project" value="TreeGrafter"/>
</dbReference>
<dbReference type="GO" id="GO:0005737">
    <property type="term" value="C:cytoplasm"/>
    <property type="evidence" value="ECO:0007669"/>
    <property type="project" value="TreeGrafter"/>
</dbReference>
<dbReference type="InterPro" id="IPR023214">
    <property type="entry name" value="HAD_sf"/>
</dbReference>
<dbReference type="Pfam" id="PF13242">
    <property type="entry name" value="Hydrolase_like"/>
    <property type="match status" value="1"/>
</dbReference>
<proteinExistence type="inferred from homology"/>
<dbReference type="SFLD" id="SFLDS00003">
    <property type="entry name" value="Haloacid_Dehalogenase"/>
    <property type="match status" value="1"/>
</dbReference>
<sequence>MTKIKDINCFLLDMDGTIYLSNKLIDKAVDFINLLDEQGKDYVFFTNNSSKNTKDYQKKLKRFGLEVPVERIVNSGQVTADYVNKKKEGAKVYPLGTPSLEQELADAGLKIAKDKNEDIDFVVLGFDKTLEYKKLWDAHDLILDGVEYIATNPDYVCPLEGGKSMPDCGSMISLLETSTGKRPLVIGKPNTMMVDYVSDTLGVKKDRMAMVGDRLYTDIKMAIDADITSILVLSGESTKETLEESPHEPDYALESVADIMDELKNNNSQ</sequence>
<keyword evidence="1 4" id="KW-0479">Metal-binding</keyword>
<dbReference type="GO" id="GO:0046872">
    <property type="term" value="F:metal ion binding"/>
    <property type="evidence" value="ECO:0007669"/>
    <property type="project" value="UniProtKB-KW"/>
</dbReference>
<dbReference type="SUPFAM" id="SSF56784">
    <property type="entry name" value="HAD-like"/>
    <property type="match status" value="1"/>
</dbReference>
<evidence type="ECO:0000256" key="4">
    <source>
        <dbReference type="PIRSR" id="PIRSR000915-3"/>
    </source>
</evidence>
<reference evidence="5 6" key="1">
    <citation type="submission" date="2019-03" db="EMBL/GenBank/DDBJ databases">
        <title>Subsurface microbial communities from deep shales in Ohio and West Virginia, USA.</title>
        <authorList>
            <person name="Wrighton K."/>
        </authorList>
    </citation>
    <scope>NUCLEOTIDE SEQUENCE [LARGE SCALE GENOMIC DNA]</scope>
    <source>
        <strain evidence="5 6">DSMZ 11287</strain>
    </source>
</reference>
<dbReference type="PANTHER" id="PTHR19288">
    <property type="entry name" value="4-NITROPHENYLPHOSPHATASE-RELATED"/>
    <property type="match status" value="1"/>
</dbReference>
<feature type="binding site" evidence="4">
    <location>
        <position position="13"/>
    </location>
    <ligand>
        <name>Mg(2+)</name>
        <dbReference type="ChEBI" id="CHEBI:18420"/>
    </ligand>
</feature>
<feature type="binding site" evidence="4">
    <location>
        <position position="15"/>
    </location>
    <ligand>
        <name>Mg(2+)</name>
        <dbReference type="ChEBI" id="CHEBI:18420"/>
    </ligand>
</feature>
<dbReference type="Gene3D" id="3.40.50.1000">
    <property type="entry name" value="HAD superfamily/HAD-like"/>
    <property type="match status" value="2"/>
</dbReference>
<gene>
    <name evidence="5" type="ORF">C7954_12535</name>
</gene>
<dbReference type="Pfam" id="PF13344">
    <property type="entry name" value="Hydrolase_6"/>
    <property type="match status" value="1"/>
</dbReference>
<evidence type="ECO:0000313" key="5">
    <source>
        <dbReference type="EMBL" id="TDX41812.1"/>
    </source>
</evidence>
<organism evidence="5 6">
    <name type="scientific">Halanaerobium congolense</name>
    <dbReference type="NCBI Taxonomy" id="54121"/>
    <lineage>
        <taxon>Bacteria</taxon>
        <taxon>Bacillati</taxon>
        <taxon>Bacillota</taxon>
        <taxon>Clostridia</taxon>
        <taxon>Halanaerobiales</taxon>
        <taxon>Halanaerobiaceae</taxon>
        <taxon>Halanaerobium</taxon>
    </lineage>
</organism>
<comment type="caution">
    <text evidence="5">The sequence shown here is derived from an EMBL/GenBank/DDBJ whole genome shotgun (WGS) entry which is preliminary data.</text>
</comment>
<dbReference type="EMBL" id="SOEF01000025">
    <property type="protein sequence ID" value="TDX41812.1"/>
    <property type="molecule type" value="Genomic_DNA"/>
</dbReference>
<name>A0A4R8G929_9FIRM</name>
<comment type="cofactor">
    <cofactor evidence="4">
        <name>Mg(2+)</name>
        <dbReference type="ChEBI" id="CHEBI:18420"/>
    </cofactor>
    <text evidence="4">Divalent metal ions. Mg(2+) is the most effective.</text>
</comment>
<dbReference type="InterPro" id="IPR036412">
    <property type="entry name" value="HAD-like_sf"/>
</dbReference>
<evidence type="ECO:0000313" key="6">
    <source>
        <dbReference type="Proteomes" id="UP000295472"/>
    </source>
</evidence>
<comment type="function">
    <text evidence="1">Catalyzes the dephosphorylation of 2-6 carbon acid sugars in vitro.</text>
</comment>
<dbReference type="EC" id="3.1.3.-" evidence="1"/>
<evidence type="ECO:0000256" key="2">
    <source>
        <dbReference type="PIRSR" id="PIRSR000915-1"/>
    </source>
</evidence>
<evidence type="ECO:0000256" key="1">
    <source>
        <dbReference type="PIRNR" id="PIRNR000915"/>
    </source>
</evidence>
<dbReference type="SFLD" id="SFLDG01139">
    <property type="entry name" value="C2.A:_Pyridoxal_Phosphate_Phos"/>
    <property type="match status" value="1"/>
</dbReference>
<dbReference type="AlphaFoldDB" id="A0A4R8G929"/>
<dbReference type="RefSeq" id="WP_134059813.1">
    <property type="nucleotide sequence ID" value="NZ_SOEF01000025.1"/>
</dbReference>
<evidence type="ECO:0000256" key="3">
    <source>
        <dbReference type="PIRSR" id="PIRSR000915-2"/>
    </source>
</evidence>
<keyword evidence="1 4" id="KW-0460">Magnesium</keyword>
<feature type="active site" description="Proton donor" evidence="2">
    <location>
        <position position="15"/>
    </location>
</feature>
<feature type="binding site" evidence="3">
    <location>
        <position position="188"/>
    </location>
    <ligand>
        <name>substrate</name>
    </ligand>
</feature>
<dbReference type="Proteomes" id="UP000295472">
    <property type="component" value="Unassembled WGS sequence"/>
</dbReference>
<feature type="binding site" evidence="4">
    <location>
        <position position="213"/>
    </location>
    <ligand>
        <name>Mg(2+)</name>
        <dbReference type="ChEBI" id="CHEBI:18420"/>
    </ligand>
</feature>
<dbReference type="PIRSF" id="PIRSF000915">
    <property type="entry name" value="PGP-type_phosphatase"/>
    <property type="match status" value="1"/>
</dbReference>
<dbReference type="InterPro" id="IPR006357">
    <property type="entry name" value="HAD-SF_hydro_IIA"/>
</dbReference>
<comment type="similarity">
    <text evidence="1">Belongs to the HAD-like hydrolase superfamily. NagD family.</text>
</comment>
<accession>A0A4R8G929</accession>
<feature type="active site" description="Nucleophile" evidence="2">
    <location>
        <position position="13"/>
    </location>
</feature>
<dbReference type="PANTHER" id="PTHR19288:SF46">
    <property type="entry name" value="HALOACID DEHALOGENASE-LIKE HYDROLASE DOMAIN-CONTAINING PROTEIN 2"/>
    <property type="match status" value="1"/>
</dbReference>
<dbReference type="NCBIfam" id="TIGR01460">
    <property type="entry name" value="HAD-SF-IIA"/>
    <property type="match status" value="1"/>
</dbReference>
<dbReference type="GeneID" id="57013337"/>
<protein>
    <recommendedName>
        <fullName evidence="1">Acid sugar phosphatase</fullName>
        <ecNumber evidence="1">3.1.3.-</ecNumber>
    </recommendedName>
</protein>